<dbReference type="EMBL" id="LXQA010978340">
    <property type="protein sequence ID" value="MCI79649.1"/>
    <property type="molecule type" value="Genomic_DNA"/>
</dbReference>
<feature type="non-terminal residue" evidence="1">
    <location>
        <position position="1"/>
    </location>
</feature>
<comment type="caution">
    <text evidence="1">The sequence shown here is derived from an EMBL/GenBank/DDBJ whole genome shotgun (WGS) entry which is preliminary data.</text>
</comment>
<sequence length="34" mass="3881">FTLVRSGVFRQLFGRTYPGVGEFGIEAFLEYLLP</sequence>
<protein>
    <submittedName>
        <fullName evidence="1">Uncharacterized protein</fullName>
    </submittedName>
</protein>
<evidence type="ECO:0000313" key="2">
    <source>
        <dbReference type="Proteomes" id="UP000265520"/>
    </source>
</evidence>
<dbReference type="AlphaFoldDB" id="A0A392UXC1"/>
<dbReference type="Proteomes" id="UP000265520">
    <property type="component" value="Unassembled WGS sequence"/>
</dbReference>
<organism evidence="1 2">
    <name type="scientific">Trifolium medium</name>
    <dbReference type="NCBI Taxonomy" id="97028"/>
    <lineage>
        <taxon>Eukaryota</taxon>
        <taxon>Viridiplantae</taxon>
        <taxon>Streptophyta</taxon>
        <taxon>Embryophyta</taxon>
        <taxon>Tracheophyta</taxon>
        <taxon>Spermatophyta</taxon>
        <taxon>Magnoliopsida</taxon>
        <taxon>eudicotyledons</taxon>
        <taxon>Gunneridae</taxon>
        <taxon>Pentapetalae</taxon>
        <taxon>rosids</taxon>
        <taxon>fabids</taxon>
        <taxon>Fabales</taxon>
        <taxon>Fabaceae</taxon>
        <taxon>Papilionoideae</taxon>
        <taxon>50 kb inversion clade</taxon>
        <taxon>NPAAA clade</taxon>
        <taxon>Hologalegina</taxon>
        <taxon>IRL clade</taxon>
        <taxon>Trifolieae</taxon>
        <taxon>Trifolium</taxon>
    </lineage>
</organism>
<proteinExistence type="predicted"/>
<keyword evidence="2" id="KW-1185">Reference proteome</keyword>
<evidence type="ECO:0000313" key="1">
    <source>
        <dbReference type="EMBL" id="MCI79649.1"/>
    </source>
</evidence>
<reference evidence="1 2" key="1">
    <citation type="journal article" date="2018" name="Front. Plant Sci.">
        <title>Red Clover (Trifolium pratense) and Zigzag Clover (T. medium) - A Picture of Genomic Similarities and Differences.</title>
        <authorList>
            <person name="Dluhosova J."/>
            <person name="Istvanek J."/>
            <person name="Nedelnik J."/>
            <person name="Repkova J."/>
        </authorList>
    </citation>
    <scope>NUCLEOTIDE SEQUENCE [LARGE SCALE GENOMIC DNA]</scope>
    <source>
        <strain evidence="2">cv. 10/8</strain>
        <tissue evidence="1">Leaf</tissue>
    </source>
</reference>
<name>A0A392UXC1_9FABA</name>
<accession>A0A392UXC1</accession>